<evidence type="ECO:0000259" key="6">
    <source>
        <dbReference type="PROSITE" id="PS50010"/>
    </source>
</evidence>
<dbReference type="PROSITE" id="PS50010">
    <property type="entry name" value="DH_2"/>
    <property type="match status" value="1"/>
</dbReference>
<dbReference type="Gene3D" id="2.30.29.30">
    <property type="entry name" value="Pleckstrin-homology domain (PH domain)/Phosphotyrosine-binding domain (PTB)"/>
    <property type="match status" value="1"/>
</dbReference>
<sequence>MFSSVGSHGISVGIASTVQDTDGYDFTKDENAARWRGLFIQSLRKVLEQVNPRVTAKEDALLYVENLCVRLLAKLCAKPLPHSVQDVEVKVIKSFPPPLDQRALKEISELINSKKRKCLLPTERVHTLLQKDVLQYKIDSSVSAYLVAVLECISSDILRTAADYVCRIAHSEIVKEDIEVVLNADGMILDMLNSSGEELKCNVLPSPLSLPAQRASATYEETVKELINDEKQYQRDLHMIIRVFREELVKIARDPKELEPIFSNIMDIYEVTVTLLGSLEDVIEMSQEQNAPCVASCFEELAEAEEFDVYKKYAHDVTSCASRDALSNLLAKPDALSLMSAGHGFREAVKYYLPKLLLVPICHAFVYFDYIKHLMDLSTSQDDIESFAQVQGLLHPLHCDLEKVMSNLSKERLLPVSGRVRRQMAIERTRELQLKVEHWDDKDVGLNCNEFIREDALSKLGSGKRIWSERKVFLFDGLMVLCKANTKKQTPSAGATAYDFRLKEKFFMRRVEINDRADTEELKHSFELITRMHPAIVLSAKSAQHKSDWMADLIMVNTKSMLDRILDSILQDIERKHPLRMPSPEIYKFAVPDSAENIVLEERDSGVVPMIKGATLCKLIERLTYHIYADPTFVRTFLTTYRYFCSPQQLLTLLMERFEIPEPSLVYQEQQQQSNNIGCNPNADIDKDAVMAAATAVDSDKMLKNSQREDWKRYRKEFVQPVQFRVLNVLRHWVDHHFYDFEKDLTLLDRLLHFLNEVNSKSMRKWVDSVRKIVDRKNKQSNKKIVYAYGHDPPPIEYHLSVPDDEITLLTLHPLEVARQLTLLEFEMYKNVKPSELVGSPWTKKDKELKSPNLLKIMKHTTNVTRWIEKSIMEAENFDERLAIMQRAIEVMMVMLELNNFNGILSIVAAMGTAAVFRLRATFNGLPERHRKFLDECRELSEDHLKKYQERLRSINPPCVPFFGRYLTNILHLEEGNPDLLTNTELINFSKRRKVSEIIGEIQQYQNQPYCLNEEPIIRHFFEQLDPFNGMSDKEMSDYLYNESLRIEPRACKTVPKFPRKWPNIPLKSPGIKPRRQNQNNNSNKLSSNATANVDPSPTAAPSTTTTTAISNSSIGDQSPQHNPHAYSVFAQQRTTDNGEEAPAPHLPRKPAAHVWTHNNSYAQTEGFIPLDQQSTSATVSNWTMSDGYVISDVDVMPPSPLPKLMISPRHEATVPPPPPIPPASNRSPFHGRAAQAQYSPTHSIASTVTLIGGGGIGDVSPQLSDFYYNSEQSQTLGQQQTGAVPISPHVNVPSANSIEYRAVPPPLPPRRKERTESCADMAQKRQAPDAPTLPPRDGELSPPPIPPRLNYSMAEGYGRQSKEFVGKSSSLLLPNTSSIMIRRNSAKQPSLVVNASAIPNNNNNNNATIAAGNEEPQQQQQLHQQQQQQLQQPPQSISPALSSSTTTSPMTPMTPMSPYIPSTVDGSSSYPPQQYQLQQHQTRHRPQPAQAQQPLACGHHFQQQQLQHHSHSHPHPHPHTHTHTHQHPSHHPNRRSSPKEFFPNATSHDGTPKLPPKPSLSANFYNNPDKGTMFLYPSTNQE</sequence>
<protein>
    <submittedName>
        <fullName evidence="9">Protein son of sevenless</fullName>
    </submittedName>
</protein>
<feature type="compositionally biased region" description="Low complexity" evidence="3">
    <location>
        <begin position="1077"/>
        <end position="1115"/>
    </location>
</feature>
<dbReference type="SMART" id="SM00147">
    <property type="entry name" value="RasGEF"/>
    <property type="match status" value="1"/>
</dbReference>
<dbReference type="Pfam" id="PF00618">
    <property type="entry name" value="RasGEF_N"/>
    <property type="match status" value="1"/>
</dbReference>
<feature type="domain" description="Ras-GEF" evidence="5">
    <location>
        <begin position="813"/>
        <end position="1050"/>
    </location>
</feature>
<evidence type="ECO:0000256" key="3">
    <source>
        <dbReference type="SAM" id="MobiDB-lite"/>
    </source>
</evidence>
<feature type="domain" description="DH" evidence="6">
    <location>
        <begin position="218"/>
        <end position="410"/>
    </location>
</feature>
<dbReference type="InterPro" id="IPR009072">
    <property type="entry name" value="Histone-fold"/>
</dbReference>
<dbReference type="PROSITE" id="PS00720">
    <property type="entry name" value="RASGEF"/>
    <property type="match status" value="1"/>
</dbReference>
<feature type="compositionally biased region" description="Low complexity" evidence="3">
    <location>
        <begin position="1415"/>
        <end position="1481"/>
    </location>
</feature>
<evidence type="ECO:0000259" key="7">
    <source>
        <dbReference type="PROSITE" id="PS50212"/>
    </source>
</evidence>
<feature type="compositionally biased region" description="Basic and acidic residues" evidence="3">
    <location>
        <begin position="1314"/>
        <end position="1328"/>
    </location>
</feature>
<dbReference type="GO" id="GO:0046982">
    <property type="term" value="F:protein heterodimerization activity"/>
    <property type="evidence" value="ECO:0007669"/>
    <property type="project" value="InterPro"/>
</dbReference>
<dbReference type="Pfam" id="PF00169">
    <property type="entry name" value="PH"/>
    <property type="match status" value="1"/>
</dbReference>
<dbReference type="CDD" id="cd00155">
    <property type="entry name" value="RasGEF"/>
    <property type="match status" value="1"/>
</dbReference>
<dbReference type="KEGG" id="dhe:111594674"/>
<feature type="compositionally biased region" description="Basic residues" evidence="3">
    <location>
        <begin position="1509"/>
        <end position="1537"/>
    </location>
</feature>
<evidence type="ECO:0000256" key="2">
    <source>
        <dbReference type="PROSITE-ProRule" id="PRU00168"/>
    </source>
</evidence>
<feature type="region of interest" description="Disordered" evidence="3">
    <location>
        <begin position="1058"/>
        <end position="1124"/>
    </location>
</feature>
<feature type="compositionally biased region" description="Low complexity" evidence="3">
    <location>
        <begin position="1488"/>
        <end position="1508"/>
    </location>
</feature>
<dbReference type="PANTHER" id="PTHR23113">
    <property type="entry name" value="GUANINE NUCLEOTIDE EXCHANGE FACTOR"/>
    <property type="match status" value="1"/>
</dbReference>
<dbReference type="FunFam" id="1.20.900.10:FF:000015">
    <property type="entry name" value="son of sevenless homolog 1 isoform X1"/>
    <property type="match status" value="1"/>
</dbReference>
<feature type="region of interest" description="Disordered" evidence="3">
    <location>
        <begin position="1415"/>
        <end position="1583"/>
    </location>
</feature>
<dbReference type="Gene3D" id="1.20.870.10">
    <property type="entry name" value="Son of sevenless (SoS) protein Chain: S domain 1"/>
    <property type="match status" value="1"/>
</dbReference>
<keyword evidence="1 2" id="KW-0344">Guanine-nucleotide releasing factor</keyword>
<dbReference type="InterPro" id="IPR001895">
    <property type="entry name" value="RASGEF_cat_dom"/>
</dbReference>
<dbReference type="CDD" id="cd22915">
    <property type="entry name" value="HFD_SOS1_rpt2"/>
    <property type="match status" value="1"/>
</dbReference>
<feature type="region of interest" description="Disordered" evidence="3">
    <location>
        <begin position="1298"/>
        <end position="1353"/>
    </location>
</feature>
<dbReference type="CTD" id="34790"/>
<dbReference type="RefSeq" id="XP_023163852.2">
    <property type="nucleotide sequence ID" value="XM_023308084.2"/>
</dbReference>
<dbReference type="InterPro" id="IPR023578">
    <property type="entry name" value="Ras_GEF_dom_sf"/>
</dbReference>
<dbReference type="Pfam" id="PF00621">
    <property type="entry name" value="RhoGEF"/>
    <property type="match status" value="1"/>
</dbReference>
<reference evidence="9" key="1">
    <citation type="submission" date="2025-08" db="UniProtKB">
        <authorList>
            <consortium name="RefSeq"/>
        </authorList>
    </citation>
    <scope>IDENTIFICATION</scope>
    <source>
        <strain evidence="9">15085-1641.00</strain>
        <tissue evidence="9">Whole body</tissue>
    </source>
</reference>
<dbReference type="CDD" id="cd01261">
    <property type="entry name" value="PH_SOS"/>
    <property type="match status" value="1"/>
</dbReference>
<dbReference type="GO" id="GO:0005886">
    <property type="term" value="C:plasma membrane"/>
    <property type="evidence" value="ECO:0007669"/>
    <property type="project" value="TreeGrafter"/>
</dbReference>
<dbReference type="Gene3D" id="1.20.900.10">
    <property type="entry name" value="Dbl homology (DH) domain"/>
    <property type="match status" value="1"/>
</dbReference>
<evidence type="ECO:0000313" key="9">
    <source>
        <dbReference type="RefSeq" id="XP_023163852.2"/>
    </source>
</evidence>
<accession>A0A6J1LKC7</accession>
<evidence type="ECO:0000259" key="4">
    <source>
        <dbReference type="PROSITE" id="PS50003"/>
    </source>
</evidence>
<dbReference type="InterPro" id="IPR035899">
    <property type="entry name" value="DBL_dom_sf"/>
</dbReference>
<dbReference type="OrthoDB" id="546434at2759"/>
<dbReference type="InterPro" id="IPR008937">
    <property type="entry name" value="Ras-like_GEF"/>
</dbReference>
<dbReference type="GeneID" id="111594674"/>
<dbReference type="PROSITE" id="PS50009">
    <property type="entry name" value="RASGEF_CAT"/>
    <property type="match status" value="1"/>
</dbReference>
<keyword evidence="8" id="KW-1185">Reference proteome</keyword>
<dbReference type="Pfam" id="PF00617">
    <property type="entry name" value="RasGEF"/>
    <property type="match status" value="1"/>
</dbReference>
<dbReference type="SUPFAM" id="SSF50729">
    <property type="entry name" value="PH domain-like"/>
    <property type="match status" value="1"/>
</dbReference>
<dbReference type="Gene3D" id="6.10.250.3060">
    <property type="match status" value="1"/>
</dbReference>
<dbReference type="InterPro" id="IPR036964">
    <property type="entry name" value="RASGEF_cat_dom_sf"/>
</dbReference>
<dbReference type="SUPFAM" id="SSF48366">
    <property type="entry name" value="Ras GEF"/>
    <property type="match status" value="1"/>
</dbReference>
<evidence type="ECO:0000313" key="8">
    <source>
        <dbReference type="Proteomes" id="UP000504633"/>
    </source>
</evidence>
<evidence type="ECO:0000259" key="5">
    <source>
        <dbReference type="PROSITE" id="PS50009"/>
    </source>
</evidence>
<dbReference type="GO" id="GO:0007265">
    <property type="term" value="P:Ras protein signal transduction"/>
    <property type="evidence" value="ECO:0007669"/>
    <property type="project" value="TreeGrafter"/>
</dbReference>
<dbReference type="CDD" id="cd22914">
    <property type="entry name" value="HFD_SOS1_rpt1"/>
    <property type="match status" value="1"/>
</dbReference>
<dbReference type="InterPro" id="IPR000219">
    <property type="entry name" value="DH_dom"/>
</dbReference>
<feature type="domain" description="PH" evidence="4">
    <location>
        <begin position="450"/>
        <end position="558"/>
    </location>
</feature>
<dbReference type="SMART" id="SM00233">
    <property type="entry name" value="PH"/>
    <property type="match status" value="1"/>
</dbReference>
<dbReference type="GO" id="GO:0005085">
    <property type="term" value="F:guanyl-nucleotide exchange factor activity"/>
    <property type="evidence" value="ECO:0007669"/>
    <property type="project" value="UniProtKB-KW"/>
</dbReference>
<dbReference type="InterPro" id="IPR000651">
    <property type="entry name" value="Ras-like_Gua-exchang_fac_N"/>
</dbReference>
<dbReference type="Proteomes" id="UP000504633">
    <property type="component" value="Unplaced"/>
</dbReference>
<dbReference type="OMA" id="KNTHRED"/>
<name>A0A6J1LKC7_DROHY</name>
<proteinExistence type="predicted"/>
<feature type="domain" description="N-terminal Ras-GEF" evidence="7">
    <location>
        <begin position="607"/>
        <end position="778"/>
    </location>
</feature>
<dbReference type="PANTHER" id="PTHR23113:SF363">
    <property type="entry name" value="PROTEIN SON OF SEVENLESS"/>
    <property type="match status" value="1"/>
</dbReference>
<dbReference type="PROSITE" id="PS50212">
    <property type="entry name" value="RASGEF_NTER"/>
    <property type="match status" value="1"/>
</dbReference>
<dbReference type="Gene3D" id="1.10.840.10">
    <property type="entry name" value="Ras guanine-nucleotide exchange factors catalytic domain"/>
    <property type="match status" value="1"/>
</dbReference>
<evidence type="ECO:0000256" key="1">
    <source>
        <dbReference type="ARBA" id="ARBA00022658"/>
    </source>
</evidence>
<dbReference type="InterPro" id="IPR019804">
    <property type="entry name" value="Ras_G-nucl-exch_fac_CS"/>
</dbReference>
<organism evidence="8 9">
    <name type="scientific">Drosophila hydei</name>
    <name type="common">Fruit fly</name>
    <dbReference type="NCBI Taxonomy" id="7224"/>
    <lineage>
        <taxon>Eukaryota</taxon>
        <taxon>Metazoa</taxon>
        <taxon>Ecdysozoa</taxon>
        <taxon>Arthropoda</taxon>
        <taxon>Hexapoda</taxon>
        <taxon>Insecta</taxon>
        <taxon>Pterygota</taxon>
        <taxon>Neoptera</taxon>
        <taxon>Endopterygota</taxon>
        <taxon>Diptera</taxon>
        <taxon>Brachycera</taxon>
        <taxon>Muscomorpha</taxon>
        <taxon>Ephydroidea</taxon>
        <taxon>Drosophilidae</taxon>
        <taxon>Drosophila</taxon>
    </lineage>
</organism>
<gene>
    <name evidence="9" type="primary">LOC111594674</name>
</gene>
<dbReference type="CDD" id="cd06224">
    <property type="entry name" value="REM"/>
    <property type="match status" value="1"/>
</dbReference>
<dbReference type="PROSITE" id="PS50003">
    <property type="entry name" value="PH_DOMAIN"/>
    <property type="match status" value="1"/>
</dbReference>
<dbReference type="SUPFAM" id="SSF48065">
    <property type="entry name" value="DBL homology domain (DH-domain)"/>
    <property type="match status" value="1"/>
</dbReference>
<dbReference type="InterPro" id="IPR001849">
    <property type="entry name" value="PH_domain"/>
</dbReference>
<dbReference type="SMART" id="SM00325">
    <property type="entry name" value="RhoGEF"/>
    <property type="match status" value="1"/>
</dbReference>
<dbReference type="SMART" id="SM00229">
    <property type="entry name" value="RasGEFN"/>
    <property type="match status" value="1"/>
</dbReference>
<dbReference type="InterPro" id="IPR011993">
    <property type="entry name" value="PH-like_dom_sf"/>
</dbReference>
<dbReference type="SUPFAM" id="SSF47113">
    <property type="entry name" value="Histone-fold"/>
    <property type="match status" value="1"/>
</dbReference>
<dbReference type="Gene3D" id="1.10.20.10">
    <property type="entry name" value="Histone, subunit A"/>
    <property type="match status" value="1"/>
</dbReference>